<dbReference type="PANTHER" id="PTHR31676">
    <property type="entry name" value="T31J12.3 PROTEIN-RELATED"/>
    <property type="match status" value="1"/>
</dbReference>
<feature type="compositionally biased region" description="Acidic residues" evidence="1">
    <location>
        <begin position="141"/>
        <end position="159"/>
    </location>
</feature>
<name>A0A328DX11_9ASTE</name>
<gene>
    <name evidence="2" type="ORF">DM860_007948</name>
</gene>
<reference evidence="2 3" key="1">
    <citation type="submission" date="2018-06" db="EMBL/GenBank/DDBJ databases">
        <title>The Genome of Cuscuta australis (Dodder) Provides Insight into the Evolution of Plant Parasitism.</title>
        <authorList>
            <person name="Liu H."/>
        </authorList>
    </citation>
    <scope>NUCLEOTIDE SEQUENCE [LARGE SCALE GENOMIC DNA]</scope>
    <source>
        <strain evidence="3">cv. Yunnan</strain>
        <tissue evidence="2">Vines</tissue>
    </source>
</reference>
<evidence type="ECO:0000313" key="3">
    <source>
        <dbReference type="Proteomes" id="UP000249390"/>
    </source>
</evidence>
<comment type="caution">
    <text evidence="2">The sequence shown here is derived from an EMBL/GenBank/DDBJ whole genome shotgun (WGS) entry which is preliminary data.</text>
</comment>
<organism evidence="2 3">
    <name type="scientific">Cuscuta australis</name>
    <dbReference type="NCBI Taxonomy" id="267555"/>
    <lineage>
        <taxon>Eukaryota</taxon>
        <taxon>Viridiplantae</taxon>
        <taxon>Streptophyta</taxon>
        <taxon>Embryophyta</taxon>
        <taxon>Tracheophyta</taxon>
        <taxon>Spermatophyta</taxon>
        <taxon>Magnoliopsida</taxon>
        <taxon>eudicotyledons</taxon>
        <taxon>Gunneridae</taxon>
        <taxon>Pentapetalae</taxon>
        <taxon>asterids</taxon>
        <taxon>lamiids</taxon>
        <taxon>Solanales</taxon>
        <taxon>Convolvulaceae</taxon>
        <taxon>Cuscuteae</taxon>
        <taxon>Cuscuta</taxon>
        <taxon>Cuscuta subgen. Grammica</taxon>
        <taxon>Cuscuta sect. Cleistogrammica</taxon>
    </lineage>
</organism>
<protein>
    <submittedName>
        <fullName evidence="2">Uncharacterized protein</fullName>
    </submittedName>
</protein>
<dbReference type="InterPro" id="IPR036758">
    <property type="entry name" value="At5g01610-like"/>
</dbReference>
<evidence type="ECO:0000256" key="1">
    <source>
        <dbReference type="SAM" id="MobiDB-lite"/>
    </source>
</evidence>
<dbReference type="Proteomes" id="UP000249390">
    <property type="component" value="Unassembled WGS sequence"/>
</dbReference>
<keyword evidence="3" id="KW-1185">Reference proteome</keyword>
<dbReference type="InterPro" id="IPR007493">
    <property type="entry name" value="DUF538"/>
</dbReference>
<feature type="region of interest" description="Disordered" evidence="1">
    <location>
        <begin position="140"/>
        <end position="159"/>
    </location>
</feature>
<sequence>MPTPKELIELNRGSSEVHTDPEVCKQKTLELLREINMPSGLLPLEDIVEVGRNRENGFVWLQQKTKTYHEFKKIGKKVCYDSVVTATVEDRRMKDVSGVKSKEFLLWVALSLITVSKKDAEKIVFATPAGLAKSYAVSAFEGEEEEKKEEEEEEEEIKN</sequence>
<dbReference type="AlphaFoldDB" id="A0A328DX11"/>
<dbReference type="SUPFAM" id="SSF141562">
    <property type="entry name" value="At5g01610-like"/>
    <property type="match status" value="1"/>
</dbReference>
<evidence type="ECO:0000313" key="2">
    <source>
        <dbReference type="EMBL" id="RAL50274.1"/>
    </source>
</evidence>
<dbReference type="PANTHER" id="PTHR31676:SF133">
    <property type="entry name" value="DUF4283 DOMAIN-CONTAINING PROTEIN"/>
    <property type="match status" value="1"/>
</dbReference>
<dbReference type="Pfam" id="PF04398">
    <property type="entry name" value="DUF538"/>
    <property type="match status" value="1"/>
</dbReference>
<dbReference type="Gene3D" id="2.30.240.10">
    <property type="entry name" value="At5g01610-like"/>
    <property type="match status" value="1"/>
</dbReference>
<dbReference type="EMBL" id="NQVE01000067">
    <property type="protein sequence ID" value="RAL50274.1"/>
    <property type="molecule type" value="Genomic_DNA"/>
</dbReference>
<proteinExistence type="predicted"/>
<accession>A0A328DX11</accession>